<dbReference type="Pfam" id="PF01288">
    <property type="entry name" value="HPPK"/>
    <property type="match status" value="1"/>
</dbReference>
<accession>A0A1F5V2R9</accession>
<comment type="pathway">
    <text evidence="1">Cofactor biosynthesis; tetrahydrofolate biosynthesis; 2-amino-4-hydroxy-6-hydroxymethyl-7,8-dihydropteridine diphosphate from 7,8-dihydroneopterin triphosphate: step 4/4.</text>
</comment>
<dbReference type="InterPro" id="IPR035907">
    <property type="entry name" value="Hppk_sf"/>
</dbReference>
<evidence type="ECO:0000256" key="6">
    <source>
        <dbReference type="ARBA" id="ARBA00022840"/>
    </source>
</evidence>
<dbReference type="STRING" id="1817864.A2Z21_02095"/>
<keyword evidence="7" id="KW-0289">Folate biosynthesis</keyword>
<keyword evidence="3" id="KW-0808">Transferase</keyword>
<reference evidence="9 10" key="1">
    <citation type="journal article" date="2016" name="Nat. Commun.">
        <title>Thousands of microbial genomes shed light on interconnected biogeochemical processes in an aquifer system.</title>
        <authorList>
            <person name="Anantharaman K."/>
            <person name="Brown C.T."/>
            <person name="Hug L.A."/>
            <person name="Sharon I."/>
            <person name="Castelle C.J."/>
            <person name="Probst A.J."/>
            <person name="Thomas B.C."/>
            <person name="Singh A."/>
            <person name="Wilkins M.J."/>
            <person name="Karaoz U."/>
            <person name="Brodie E.L."/>
            <person name="Williams K.H."/>
            <person name="Hubbard S.S."/>
            <person name="Banfield J.F."/>
        </authorList>
    </citation>
    <scope>NUCLEOTIDE SEQUENCE [LARGE SCALE GENOMIC DNA]</scope>
    <source>
        <strain evidence="10">RBG_16_55_9</strain>
    </source>
</reference>
<evidence type="ECO:0000256" key="1">
    <source>
        <dbReference type="ARBA" id="ARBA00005051"/>
    </source>
</evidence>
<proteinExistence type="predicted"/>
<evidence type="ECO:0000313" key="9">
    <source>
        <dbReference type="EMBL" id="OGF57211.1"/>
    </source>
</evidence>
<evidence type="ECO:0000313" key="10">
    <source>
        <dbReference type="Proteomes" id="UP000179157"/>
    </source>
</evidence>
<protein>
    <recommendedName>
        <fullName evidence="2">2-amino-4-hydroxy-6-hydroxymethyldihydropteridine diphosphokinase</fullName>
        <ecNumber evidence="2">2.7.6.3</ecNumber>
    </recommendedName>
</protein>
<evidence type="ECO:0000256" key="2">
    <source>
        <dbReference type="ARBA" id="ARBA00013253"/>
    </source>
</evidence>
<dbReference type="PANTHER" id="PTHR43071:SF1">
    <property type="entry name" value="2-AMINO-4-HYDROXY-6-HYDROXYMETHYLDIHYDROPTERIDINE PYROPHOSPHOKINASE"/>
    <property type="match status" value="1"/>
</dbReference>
<evidence type="ECO:0000256" key="3">
    <source>
        <dbReference type="ARBA" id="ARBA00022679"/>
    </source>
</evidence>
<dbReference type="Proteomes" id="UP000179157">
    <property type="component" value="Unassembled WGS sequence"/>
</dbReference>
<gene>
    <name evidence="9" type="ORF">A2Z21_02095</name>
</gene>
<sequence>MLAGERVFIGLGSNLSHRQEFIERAIALLAETQSTELIRRASLYETEPVGYEDQPWFLNTVIEVRTRLPPQELLVRLKEIESRLGRRGEERWRPRQIDLDLLLYGNRIMNESTITIPHTGMHTRRFVLTPLAEIAPDVVHPVCGKTIMDLLRALDDQKGVQLSRRSRMSERT</sequence>
<keyword evidence="6" id="KW-0067">ATP-binding</keyword>
<dbReference type="GO" id="GO:0003848">
    <property type="term" value="F:2-amino-4-hydroxy-6-hydroxymethyldihydropteridine diphosphokinase activity"/>
    <property type="evidence" value="ECO:0007669"/>
    <property type="project" value="UniProtKB-EC"/>
</dbReference>
<keyword evidence="4" id="KW-0547">Nucleotide-binding</keyword>
<organism evidence="9 10">
    <name type="scientific">Fraserbacteria sp. (strain RBG_16_55_9)</name>
    <dbReference type="NCBI Taxonomy" id="1817864"/>
    <lineage>
        <taxon>Bacteria</taxon>
        <taxon>Candidatus Fraseribacteriota</taxon>
    </lineage>
</organism>
<dbReference type="UniPathway" id="UPA00077">
    <property type="reaction ID" value="UER00155"/>
</dbReference>
<comment type="caution">
    <text evidence="9">The sequence shown here is derived from an EMBL/GenBank/DDBJ whole genome shotgun (WGS) entry which is preliminary data.</text>
</comment>
<dbReference type="GO" id="GO:0046654">
    <property type="term" value="P:tetrahydrofolate biosynthetic process"/>
    <property type="evidence" value="ECO:0007669"/>
    <property type="project" value="UniProtKB-UniPathway"/>
</dbReference>
<dbReference type="GO" id="GO:0016301">
    <property type="term" value="F:kinase activity"/>
    <property type="evidence" value="ECO:0007669"/>
    <property type="project" value="UniProtKB-KW"/>
</dbReference>
<dbReference type="EC" id="2.7.6.3" evidence="2"/>
<dbReference type="CDD" id="cd00483">
    <property type="entry name" value="HPPK"/>
    <property type="match status" value="1"/>
</dbReference>
<dbReference type="SUPFAM" id="SSF55083">
    <property type="entry name" value="6-hydroxymethyl-7,8-dihydropterin pyrophosphokinase, HPPK"/>
    <property type="match status" value="1"/>
</dbReference>
<keyword evidence="5 9" id="KW-0418">Kinase</keyword>
<dbReference type="EMBL" id="MFGX01000016">
    <property type="protein sequence ID" value="OGF57211.1"/>
    <property type="molecule type" value="Genomic_DNA"/>
</dbReference>
<name>A0A1F5V2R9_FRAXR</name>
<evidence type="ECO:0000259" key="8">
    <source>
        <dbReference type="Pfam" id="PF01288"/>
    </source>
</evidence>
<dbReference type="Gene3D" id="3.30.70.560">
    <property type="entry name" value="7,8-Dihydro-6-hydroxymethylpterin-pyrophosphokinase HPPK"/>
    <property type="match status" value="1"/>
</dbReference>
<feature type="domain" description="7,8-dihydro-6-hydroxymethylpterin-pyrophosphokinase" evidence="8">
    <location>
        <begin position="8"/>
        <end position="136"/>
    </location>
</feature>
<evidence type="ECO:0000256" key="7">
    <source>
        <dbReference type="ARBA" id="ARBA00022909"/>
    </source>
</evidence>
<dbReference type="InterPro" id="IPR000550">
    <property type="entry name" value="Hppk"/>
</dbReference>
<evidence type="ECO:0000256" key="5">
    <source>
        <dbReference type="ARBA" id="ARBA00022777"/>
    </source>
</evidence>
<dbReference type="NCBIfam" id="TIGR01498">
    <property type="entry name" value="folK"/>
    <property type="match status" value="1"/>
</dbReference>
<evidence type="ECO:0000256" key="4">
    <source>
        <dbReference type="ARBA" id="ARBA00022741"/>
    </source>
</evidence>
<dbReference type="PANTHER" id="PTHR43071">
    <property type="entry name" value="2-AMINO-4-HYDROXY-6-HYDROXYMETHYLDIHYDROPTERIDINE PYROPHOSPHOKINASE"/>
    <property type="match status" value="1"/>
</dbReference>
<dbReference type="GO" id="GO:0005524">
    <property type="term" value="F:ATP binding"/>
    <property type="evidence" value="ECO:0007669"/>
    <property type="project" value="UniProtKB-KW"/>
</dbReference>
<dbReference type="GO" id="GO:0046656">
    <property type="term" value="P:folic acid biosynthetic process"/>
    <property type="evidence" value="ECO:0007669"/>
    <property type="project" value="UniProtKB-KW"/>
</dbReference>
<dbReference type="AlphaFoldDB" id="A0A1F5V2R9"/>